<comment type="caution">
    <text evidence="3">The sequence shown here is derived from an EMBL/GenBank/DDBJ whole genome shotgun (WGS) entry which is preliminary data.</text>
</comment>
<proteinExistence type="predicted"/>
<organism evidence="3 4">
    <name type="scientific">Sphingomonas glacialis</name>
    <dbReference type="NCBI Taxonomy" id="658225"/>
    <lineage>
        <taxon>Bacteria</taxon>
        <taxon>Pseudomonadati</taxon>
        <taxon>Pseudomonadota</taxon>
        <taxon>Alphaproteobacteria</taxon>
        <taxon>Sphingomonadales</taxon>
        <taxon>Sphingomonadaceae</taxon>
        <taxon>Sphingomonas</taxon>
    </lineage>
</organism>
<dbReference type="Proteomes" id="UP000319931">
    <property type="component" value="Unassembled WGS sequence"/>
</dbReference>
<sequence length="139" mass="14719">MSTIRMRFVAKTLLAAVALSMGGAALADGCRDGQGRLVYCDDAGRDTQNCIDKRGFTVSCGLPGARYRNSRAVRDNRIVVANRMAADVTVRSLIRGTPAEIPEQDLVSAGKRRAAAAKRGRARANATQRGARSGEPAGN</sequence>
<evidence type="ECO:0000256" key="1">
    <source>
        <dbReference type="SAM" id="MobiDB-lite"/>
    </source>
</evidence>
<feature type="compositionally biased region" description="Basic residues" evidence="1">
    <location>
        <begin position="110"/>
        <end position="122"/>
    </location>
</feature>
<name>A0A502FZN0_9SPHN</name>
<reference evidence="3 4" key="1">
    <citation type="journal article" date="2019" name="Environ. Microbiol.">
        <title>Species interactions and distinct microbial communities in high Arctic permafrost affected cryosols are associated with the CH4 and CO2 gas fluxes.</title>
        <authorList>
            <person name="Altshuler I."/>
            <person name="Hamel J."/>
            <person name="Turney S."/>
            <person name="Magnuson E."/>
            <person name="Levesque R."/>
            <person name="Greer C."/>
            <person name="Whyte L.G."/>
        </authorList>
    </citation>
    <scope>NUCLEOTIDE SEQUENCE [LARGE SCALE GENOMIC DNA]</scope>
    <source>
        <strain evidence="3 4">E6.1</strain>
    </source>
</reference>
<feature type="signal peptide" evidence="2">
    <location>
        <begin position="1"/>
        <end position="27"/>
    </location>
</feature>
<accession>A0A502FZN0</accession>
<evidence type="ECO:0000313" key="4">
    <source>
        <dbReference type="Proteomes" id="UP000319931"/>
    </source>
</evidence>
<feature type="region of interest" description="Disordered" evidence="1">
    <location>
        <begin position="105"/>
        <end position="139"/>
    </location>
</feature>
<evidence type="ECO:0008006" key="5">
    <source>
        <dbReference type="Google" id="ProtNLM"/>
    </source>
</evidence>
<evidence type="ECO:0000313" key="3">
    <source>
        <dbReference type="EMBL" id="TPG54760.1"/>
    </source>
</evidence>
<gene>
    <name evidence="3" type="ORF">EAH76_09040</name>
</gene>
<dbReference type="AlphaFoldDB" id="A0A502FZN0"/>
<feature type="chain" id="PRO_5021420343" description="DUF4124 domain-containing protein" evidence="2">
    <location>
        <begin position="28"/>
        <end position="139"/>
    </location>
</feature>
<keyword evidence="2" id="KW-0732">Signal</keyword>
<dbReference type="RefSeq" id="WP_140849912.1">
    <property type="nucleotide sequence ID" value="NZ_RCZC01000002.1"/>
</dbReference>
<keyword evidence="4" id="KW-1185">Reference proteome</keyword>
<evidence type="ECO:0000256" key="2">
    <source>
        <dbReference type="SAM" id="SignalP"/>
    </source>
</evidence>
<dbReference type="EMBL" id="RCZC01000002">
    <property type="protein sequence ID" value="TPG54760.1"/>
    <property type="molecule type" value="Genomic_DNA"/>
</dbReference>
<protein>
    <recommendedName>
        <fullName evidence="5">DUF4124 domain-containing protein</fullName>
    </recommendedName>
</protein>